<feature type="transmembrane region" description="Helical" evidence="8">
    <location>
        <begin position="239"/>
        <end position="259"/>
    </location>
</feature>
<feature type="transmembrane region" description="Helical" evidence="8">
    <location>
        <begin position="481"/>
        <end position="502"/>
    </location>
</feature>
<keyword evidence="2" id="KW-0813">Transport</keyword>
<name>A0ABP7RF71_9ACTN</name>
<feature type="transmembrane region" description="Helical" evidence="8">
    <location>
        <begin position="410"/>
        <end position="433"/>
    </location>
</feature>
<keyword evidence="5 8" id="KW-1133">Transmembrane helix</keyword>
<feature type="domain" description="Major facilitator superfamily (MFS) profile" evidence="9">
    <location>
        <begin position="27"/>
        <end position="504"/>
    </location>
</feature>
<evidence type="ECO:0000259" key="9">
    <source>
        <dbReference type="PROSITE" id="PS50850"/>
    </source>
</evidence>
<sequence>MGTDRAAQKPLPESARRTPLPPGTYIGVFGLLIGMFLGMLDGLIVGTALPTIVGELGGLDRFSWVVTAYLLATAASTAIWGKLGDLLGRKGVFMSAIVLFLVGSVLSGMAQDINQLIAFRAVQGLGAGGLMVGALAIIGVLVPARESGRVQSMLGILMPIAYVAGPLVGGFFTDHLTWRWAFYINVPLGAVALVVVGVWIRLKPASHPVRIDYLGASLLVASVGSLTLLSTWGGITYDWLSPQILGLAVTGAAATAWFVQVERRAPEPLIPPRLFGDRNFTVAQVLSFFLGAVMLGATNYLPQYMQFVKGQTPTASGMLLLPLMFGMLVVQTVVGRVISRTGRYRVYPILGGLMSVLGTMALLTLQVDTPVAVASATTLVLGLGMGFMMQSTMLITMNSAHPRDMGAASGSLTLIRTVGGSLGVAALGGIYVARLAEELTNRVGADEAASLSGAGSVTPERLKDMPQQLQHAYEAAVTSGLHGTIAAALVLSALMFLVSWLVREIPLRTVAGQDLEDDATPPHGLLEPERDAAPPAR</sequence>
<keyword evidence="6 8" id="KW-0472">Membrane</keyword>
<dbReference type="SUPFAM" id="SSF103473">
    <property type="entry name" value="MFS general substrate transporter"/>
    <property type="match status" value="1"/>
</dbReference>
<dbReference type="Proteomes" id="UP001500034">
    <property type="component" value="Unassembled WGS sequence"/>
</dbReference>
<proteinExistence type="predicted"/>
<evidence type="ECO:0000256" key="8">
    <source>
        <dbReference type="SAM" id="Phobius"/>
    </source>
</evidence>
<dbReference type="Gene3D" id="1.20.1720.10">
    <property type="entry name" value="Multidrug resistance protein D"/>
    <property type="match status" value="1"/>
</dbReference>
<protein>
    <submittedName>
        <fullName evidence="10">MDR family MFS transporter</fullName>
    </submittedName>
</protein>
<evidence type="ECO:0000256" key="7">
    <source>
        <dbReference type="SAM" id="MobiDB-lite"/>
    </source>
</evidence>
<feature type="transmembrane region" description="Helical" evidence="8">
    <location>
        <begin position="178"/>
        <end position="200"/>
    </location>
</feature>
<dbReference type="InterPro" id="IPR004638">
    <property type="entry name" value="EmrB-like"/>
</dbReference>
<dbReference type="NCBIfam" id="TIGR00711">
    <property type="entry name" value="efflux_EmrB"/>
    <property type="match status" value="1"/>
</dbReference>
<dbReference type="InterPro" id="IPR036259">
    <property type="entry name" value="MFS_trans_sf"/>
</dbReference>
<dbReference type="InterPro" id="IPR011701">
    <property type="entry name" value="MFS"/>
</dbReference>
<reference evidence="11" key="1">
    <citation type="journal article" date="2019" name="Int. J. Syst. Evol. Microbiol.">
        <title>The Global Catalogue of Microorganisms (GCM) 10K type strain sequencing project: providing services to taxonomists for standard genome sequencing and annotation.</title>
        <authorList>
            <consortium name="The Broad Institute Genomics Platform"/>
            <consortium name="The Broad Institute Genome Sequencing Center for Infectious Disease"/>
            <person name="Wu L."/>
            <person name="Ma J."/>
        </authorList>
    </citation>
    <scope>NUCLEOTIDE SEQUENCE [LARGE SCALE GENOMIC DNA]</scope>
    <source>
        <strain evidence="11">JCM 17027</strain>
    </source>
</reference>
<feature type="transmembrane region" description="Helical" evidence="8">
    <location>
        <begin position="92"/>
        <end position="111"/>
    </location>
</feature>
<evidence type="ECO:0000256" key="1">
    <source>
        <dbReference type="ARBA" id="ARBA00004651"/>
    </source>
</evidence>
<accession>A0ABP7RF71</accession>
<feature type="compositionally biased region" description="Basic and acidic residues" evidence="7">
    <location>
        <begin position="526"/>
        <end position="537"/>
    </location>
</feature>
<feature type="transmembrane region" description="Helical" evidence="8">
    <location>
        <begin position="371"/>
        <end position="389"/>
    </location>
</feature>
<feature type="transmembrane region" description="Helical" evidence="8">
    <location>
        <begin position="314"/>
        <end position="334"/>
    </location>
</feature>
<evidence type="ECO:0000256" key="4">
    <source>
        <dbReference type="ARBA" id="ARBA00022692"/>
    </source>
</evidence>
<evidence type="ECO:0000313" key="10">
    <source>
        <dbReference type="EMBL" id="GAA3996640.1"/>
    </source>
</evidence>
<dbReference type="PANTHER" id="PTHR23501">
    <property type="entry name" value="MAJOR FACILITATOR SUPERFAMILY"/>
    <property type="match status" value="1"/>
</dbReference>
<evidence type="ECO:0000256" key="3">
    <source>
        <dbReference type="ARBA" id="ARBA00022475"/>
    </source>
</evidence>
<feature type="transmembrane region" description="Helical" evidence="8">
    <location>
        <begin position="61"/>
        <end position="80"/>
    </location>
</feature>
<dbReference type="PROSITE" id="PS50850">
    <property type="entry name" value="MFS"/>
    <property type="match status" value="1"/>
</dbReference>
<keyword evidence="4 8" id="KW-0812">Transmembrane</keyword>
<evidence type="ECO:0000256" key="5">
    <source>
        <dbReference type="ARBA" id="ARBA00022989"/>
    </source>
</evidence>
<feature type="transmembrane region" description="Helical" evidence="8">
    <location>
        <begin position="25"/>
        <end position="49"/>
    </location>
</feature>
<dbReference type="EMBL" id="BAABCQ010000117">
    <property type="protein sequence ID" value="GAA3996640.1"/>
    <property type="molecule type" value="Genomic_DNA"/>
</dbReference>
<dbReference type="PANTHER" id="PTHR23501:SF197">
    <property type="entry name" value="COMD"/>
    <property type="match status" value="1"/>
</dbReference>
<organism evidence="10 11">
    <name type="scientific">Streptomyces marokkonensis</name>
    <dbReference type="NCBI Taxonomy" id="324855"/>
    <lineage>
        <taxon>Bacteria</taxon>
        <taxon>Bacillati</taxon>
        <taxon>Actinomycetota</taxon>
        <taxon>Actinomycetes</taxon>
        <taxon>Kitasatosporales</taxon>
        <taxon>Streptomycetaceae</taxon>
        <taxon>Streptomyces</taxon>
    </lineage>
</organism>
<feature type="transmembrane region" description="Helical" evidence="8">
    <location>
        <begin position="280"/>
        <end position="302"/>
    </location>
</feature>
<keyword evidence="11" id="KW-1185">Reference proteome</keyword>
<dbReference type="InterPro" id="IPR020846">
    <property type="entry name" value="MFS_dom"/>
</dbReference>
<evidence type="ECO:0000313" key="11">
    <source>
        <dbReference type="Proteomes" id="UP001500034"/>
    </source>
</evidence>
<dbReference type="Pfam" id="PF07690">
    <property type="entry name" value="MFS_1"/>
    <property type="match status" value="1"/>
</dbReference>
<dbReference type="Gene3D" id="1.20.1250.20">
    <property type="entry name" value="MFS general substrate transporter like domains"/>
    <property type="match status" value="1"/>
</dbReference>
<dbReference type="CDD" id="cd17502">
    <property type="entry name" value="MFS_Azr1_MDR_like"/>
    <property type="match status" value="1"/>
</dbReference>
<comment type="subcellular location">
    <subcellularLocation>
        <location evidence="1">Cell membrane</location>
        <topology evidence="1">Multi-pass membrane protein</topology>
    </subcellularLocation>
</comment>
<feature type="transmembrane region" description="Helical" evidence="8">
    <location>
        <begin position="346"/>
        <end position="365"/>
    </location>
</feature>
<gene>
    <name evidence="10" type="ORF">GCM10022384_49820</name>
</gene>
<feature type="transmembrane region" description="Helical" evidence="8">
    <location>
        <begin position="212"/>
        <end position="233"/>
    </location>
</feature>
<comment type="caution">
    <text evidence="10">The sequence shown here is derived from an EMBL/GenBank/DDBJ whole genome shotgun (WGS) entry which is preliminary data.</text>
</comment>
<evidence type="ECO:0000256" key="6">
    <source>
        <dbReference type="ARBA" id="ARBA00023136"/>
    </source>
</evidence>
<feature type="region of interest" description="Disordered" evidence="7">
    <location>
        <begin position="514"/>
        <end position="537"/>
    </location>
</feature>
<evidence type="ECO:0000256" key="2">
    <source>
        <dbReference type="ARBA" id="ARBA00022448"/>
    </source>
</evidence>
<feature type="transmembrane region" description="Helical" evidence="8">
    <location>
        <begin position="117"/>
        <end position="142"/>
    </location>
</feature>
<feature type="transmembrane region" description="Helical" evidence="8">
    <location>
        <begin position="154"/>
        <end position="172"/>
    </location>
</feature>
<keyword evidence="3" id="KW-1003">Cell membrane</keyword>